<comment type="domain">
    <text evidence="4">The winged helix domain is involved in binding to DNA in the preinitiation complex.</text>
</comment>
<comment type="function">
    <text evidence="4">Transcription factor that plays a role in the activation of archaeal genes transcribed by RNA polymerase. Facilitates transcription initiation by enhancing TATA-box recognition by TATA-box-binding protein (Tbp), and transcription factor B (Tfb) and RNA polymerase recruitment. Not absolutely required for transcription in vitro, but particularly important in cases where Tbp or Tfb function is not optimal. It dynamically alters the nucleic acid-binding properties of RNA polymerases by stabilizing the initiation complex and destabilizing elongation complexes. Seems to translocate with the RNA polymerase following initiation and acts by binding to the non template strand of the transcription bubble in elongation complexes.</text>
</comment>
<comment type="subunit">
    <text evidence="4">Monomer. Interaction with RNA polymerase subunits RpoF and RpoE is necessary for Tfe stimulatory transcription activity. Able to interact with Tbp and RNA polymerase in the absence of DNA promoter. Interacts both with the preinitiation and elongation complexes.</text>
</comment>
<dbReference type="EMBL" id="LT981265">
    <property type="protein sequence ID" value="SPC33246.1"/>
    <property type="molecule type" value="Genomic_DNA"/>
</dbReference>
<organism evidence="6 7">
    <name type="scientific">Candidatus Nitrosocaldus cavascurensis</name>
    <dbReference type="NCBI Taxonomy" id="2058097"/>
    <lineage>
        <taxon>Archaea</taxon>
        <taxon>Nitrososphaerota</taxon>
        <taxon>Nitrososphaeria</taxon>
        <taxon>Candidatus Nitrosocaldales</taxon>
        <taxon>Candidatus Nitrosocaldaceae</taxon>
        <taxon>Candidatus Nitrosocaldus</taxon>
    </lineage>
</organism>
<dbReference type="GO" id="GO:0006355">
    <property type="term" value="P:regulation of DNA-templated transcription"/>
    <property type="evidence" value="ECO:0007669"/>
    <property type="project" value="InterPro"/>
</dbReference>
<dbReference type="Pfam" id="PF02002">
    <property type="entry name" value="TFIIE_alpha"/>
    <property type="match status" value="1"/>
</dbReference>
<keyword evidence="1 4" id="KW-0805">Transcription regulation</keyword>
<evidence type="ECO:0000256" key="4">
    <source>
        <dbReference type="HAMAP-Rule" id="MF_01909"/>
    </source>
</evidence>
<dbReference type="InterPro" id="IPR039997">
    <property type="entry name" value="TFE"/>
</dbReference>
<dbReference type="AlphaFoldDB" id="A0A2K5ANM6"/>
<comment type="similarity">
    <text evidence="4">Belongs to the TFE family.</text>
</comment>
<dbReference type="GO" id="GO:0006367">
    <property type="term" value="P:transcription initiation at RNA polymerase II promoter"/>
    <property type="evidence" value="ECO:0007669"/>
    <property type="project" value="InterPro"/>
</dbReference>
<protein>
    <recommendedName>
        <fullName evidence="4">Transcription factor E</fullName>
        <shortName evidence="4">TFE</shortName>
    </recommendedName>
    <alternativeName>
        <fullName evidence="4">TFIIE subunit alpha homolog</fullName>
    </alternativeName>
    <alternativeName>
        <fullName evidence="4">Transcription initiation factor TFIIE</fullName>
    </alternativeName>
</protein>
<dbReference type="Gene3D" id="1.10.10.10">
    <property type="entry name" value="Winged helix-like DNA-binding domain superfamily/Winged helix DNA-binding domain"/>
    <property type="match status" value="1"/>
</dbReference>
<evidence type="ECO:0000313" key="7">
    <source>
        <dbReference type="Proteomes" id="UP000236248"/>
    </source>
</evidence>
<evidence type="ECO:0000313" key="6">
    <source>
        <dbReference type="EMBL" id="SPC33246.1"/>
    </source>
</evidence>
<dbReference type="SMART" id="SM00531">
    <property type="entry name" value="TFIIE"/>
    <property type="match status" value="1"/>
</dbReference>
<dbReference type="PANTHER" id="PTHR13097:SF7">
    <property type="entry name" value="GENERAL TRANSCRIPTION FACTOR IIE SUBUNIT 1"/>
    <property type="match status" value="1"/>
</dbReference>
<dbReference type="InterPro" id="IPR024550">
    <property type="entry name" value="TFIIEa/SarR/Rpc3_HTH_dom"/>
</dbReference>
<accession>A0A2K5ANM6</accession>
<dbReference type="GeneID" id="41594153"/>
<dbReference type="PROSITE" id="PS51344">
    <property type="entry name" value="HTH_TFE_IIE"/>
    <property type="match status" value="1"/>
</dbReference>
<gene>
    <name evidence="4 6" type="primary">tfe</name>
    <name evidence="6" type="ORF">NCAV_0046</name>
</gene>
<sequence length="173" mass="20017">MEYEDTFVKIAHLLGGEDYVRVARALLNNEDTTDEEIASATGLKINTVRKVLYDLFSKALIIGIRVRDEKKGWFVYRWRVKRDNVDTFIDGQKRKILDRLRIRLQYEESNQFYHCGNYSCPRLTFDQAVDAFFRCPSCKAPLNLADNSMLKQAIIAKINELSSELQKNGKGNT</sequence>
<dbReference type="InterPro" id="IPR017919">
    <property type="entry name" value="TFIIE/TFIIEa_HTH"/>
</dbReference>
<keyword evidence="7" id="KW-1185">Reference proteome</keyword>
<dbReference type="PIRSF" id="PIRSF006373">
    <property type="entry name" value="TF_E_archaea"/>
    <property type="match status" value="1"/>
</dbReference>
<evidence type="ECO:0000256" key="1">
    <source>
        <dbReference type="ARBA" id="ARBA00023015"/>
    </source>
</evidence>
<dbReference type="GO" id="GO:0003677">
    <property type="term" value="F:DNA binding"/>
    <property type="evidence" value="ECO:0007669"/>
    <property type="project" value="UniProtKB-KW"/>
</dbReference>
<dbReference type="InterPro" id="IPR036390">
    <property type="entry name" value="WH_DNA-bd_sf"/>
</dbReference>
<feature type="domain" description="HTH TFE/IIEalpha-type" evidence="5">
    <location>
        <begin position="3"/>
        <end position="86"/>
    </location>
</feature>
<name>A0A2K5ANM6_9ARCH</name>
<keyword evidence="2 4" id="KW-0238">DNA-binding</keyword>
<dbReference type="HAMAP" id="MF_01909">
    <property type="entry name" value="TFE_arch"/>
    <property type="match status" value="1"/>
</dbReference>
<proteinExistence type="inferred from homology"/>
<keyword evidence="3 4" id="KW-0804">Transcription</keyword>
<dbReference type="Proteomes" id="UP000236248">
    <property type="component" value="Chromosome NCAV"/>
</dbReference>
<dbReference type="InterPro" id="IPR002853">
    <property type="entry name" value="TFIIE_asu"/>
</dbReference>
<evidence type="ECO:0000256" key="2">
    <source>
        <dbReference type="ARBA" id="ARBA00023125"/>
    </source>
</evidence>
<evidence type="ECO:0000259" key="5">
    <source>
        <dbReference type="PROSITE" id="PS51344"/>
    </source>
</evidence>
<dbReference type="InterPro" id="IPR036388">
    <property type="entry name" value="WH-like_DNA-bd_sf"/>
</dbReference>
<reference evidence="7" key="1">
    <citation type="submission" date="2018-01" db="EMBL/GenBank/DDBJ databases">
        <authorList>
            <person name="Kerou L M."/>
        </authorList>
    </citation>
    <scope>NUCLEOTIDE SEQUENCE [LARGE SCALE GENOMIC DNA]</scope>
    <source>
        <strain evidence="7">SCU2</strain>
    </source>
</reference>
<dbReference type="PANTHER" id="PTHR13097">
    <property type="entry name" value="TRANSCRIPTION INITIATION FACTOR IIE, ALPHA SUBUNIT"/>
    <property type="match status" value="1"/>
</dbReference>
<dbReference type="KEGG" id="ncv:NCAV_0046"/>
<evidence type="ECO:0000256" key="3">
    <source>
        <dbReference type="ARBA" id="ARBA00023163"/>
    </source>
</evidence>
<dbReference type="RefSeq" id="WP_103286446.1">
    <property type="nucleotide sequence ID" value="NZ_LT981265.1"/>
</dbReference>
<dbReference type="InterPro" id="IPR016481">
    <property type="entry name" value="TF_E_archaea"/>
</dbReference>
<dbReference type="SUPFAM" id="SSF46785">
    <property type="entry name" value="Winged helix' DNA-binding domain"/>
    <property type="match status" value="1"/>
</dbReference>